<organism evidence="1 2">
    <name type="scientific">Leptospira alexanderi serovar Manhao 3 str. L 60</name>
    <dbReference type="NCBI Taxonomy" id="1049759"/>
    <lineage>
        <taxon>Bacteria</taxon>
        <taxon>Pseudomonadati</taxon>
        <taxon>Spirochaetota</taxon>
        <taxon>Spirochaetia</taxon>
        <taxon>Leptospirales</taxon>
        <taxon>Leptospiraceae</taxon>
        <taxon>Leptospira</taxon>
    </lineage>
</organism>
<proteinExistence type="predicted"/>
<dbReference type="Proteomes" id="UP000018747">
    <property type="component" value="Unassembled WGS sequence"/>
</dbReference>
<dbReference type="AlphaFoldDB" id="V6HVU9"/>
<protein>
    <submittedName>
        <fullName evidence="1">Uncharacterized protein</fullName>
    </submittedName>
</protein>
<name>V6HVU9_9LEPT</name>
<keyword evidence="2" id="KW-1185">Reference proteome</keyword>
<comment type="caution">
    <text evidence="1">The sequence shown here is derived from an EMBL/GenBank/DDBJ whole genome shotgun (WGS) entry which is preliminary data.</text>
</comment>
<reference evidence="1" key="1">
    <citation type="submission" date="2013-05" db="EMBL/GenBank/DDBJ databases">
        <authorList>
            <person name="Harkins D.M."/>
            <person name="Durkin A.S."/>
            <person name="Brinkac L.M."/>
            <person name="Haft D.H."/>
            <person name="Selengut J.D."/>
            <person name="Sanka R."/>
            <person name="DePew J."/>
            <person name="Purushe J."/>
            <person name="Hartskeerl R.A."/>
            <person name="Ahmed A."/>
            <person name="van der Linden H."/>
            <person name="Goris M.G.A."/>
            <person name="Vinetz J.M."/>
            <person name="Sutton G.G."/>
            <person name="Nierman W.C."/>
            <person name="Fouts D.E."/>
        </authorList>
    </citation>
    <scope>NUCLEOTIDE SEQUENCE [LARGE SCALE GENOMIC DNA]</scope>
    <source>
        <strain evidence="1">L 60</strain>
    </source>
</reference>
<gene>
    <name evidence="1" type="ORF">LEP1GSC062_1243</name>
</gene>
<sequence length="63" mass="7743">MDFQSLSQKLRFYSNLPGLETSEFFVEKFRRLIQSFRARRRHNKKEIFHGFKTHSNAILRIRK</sequence>
<dbReference type="EMBL" id="AHMT02000052">
    <property type="protein sequence ID" value="EQA61047.1"/>
    <property type="molecule type" value="Genomic_DNA"/>
</dbReference>
<evidence type="ECO:0000313" key="1">
    <source>
        <dbReference type="EMBL" id="EQA61047.1"/>
    </source>
</evidence>
<evidence type="ECO:0000313" key="2">
    <source>
        <dbReference type="Proteomes" id="UP000018747"/>
    </source>
</evidence>
<accession>V6HVU9</accession>